<feature type="transmembrane region" description="Helical" evidence="8">
    <location>
        <begin position="31"/>
        <end position="51"/>
    </location>
</feature>
<dbReference type="PRINTS" id="PR00237">
    <property type="entry name" value="GPCRRHODOPSN"/>
</dbReference>
<dbReference type="Proteomes" id="UP001152320">
    <property type="component" value="Chromosome 6"/>
</dbReference>
<evidence type="ECO:0000256" key="5">
    <source>
        <dbReference type="ARBA" id="ARBA00023136"/>
    </source>
</evidence>
<evidence type="ECO:0000256" key="1">
    <source>
        <dbReference type="ARBA" id="ARBA00004141"/>
    </source>
</evidence>
<keyword evidence="11" id="KW-1185">Reference proteome</keyword>
<dbReference type="PROSITE" id="PS50262">
    <property type="entry name" value="G_PROTEIN_RECEP_F1_2"/>
    <property type="match status" value="1"/>
</dbReference>
<evidence type="ECO:0000313" key="11">
    <source>
        <dbReference type="Proteomes" id="UP001152320"/>
    </source>
</evidence>
<dbReference type="GO" id="GO:0005886">
    <property type="term" value="C:plasma membrane"/>
    <property type="evidence" value="ECO:0007669"/>
    <property type="project" value="TreeGrafter"/>
</dbReference>
<dbReference type="SUPFAM" id="SSF81321">
    <property type="entry name" value="Family A G protein-coupled receptor-like"/>
    <property type="match status" value="1"/>
</dbReference>
<evidence type="ECO:0000313" key="10">
    <source>
        <dbReference type="EMBL" id="KAJ8040087.1"/>
    </source>
</evidence>
<feature type="domain" description="G-protein coupled receptors family 1 profile" evidence="9">
    <location>
        <begin position="42"/>
        <end position="123"/>
    </location>
</feature>
<keyword evidence="6 10" id="KW-0675">Receptor</keyword>
<comment type="caution">
    <text evidence="10">The sequence shown here is derived from an EMBL/GenBank/DDBJ whole genome shotgun (WGS) entry which is preliminary data.</text>
</comment>
<dbReference type="AlphaFoldDB" id="A0A9Q1C831"/>
<evidence type="ECO:0000259" key="9">
    <source>
        <dbReference type="PROSITE" id="PS50262"/>
    </source>
</evidence>
<dbReference type="InterPro" id="IPR017452">
    <property type="entry name" value="GPCR_Rhodpsn_7TM"/>
</dbReference>
<keyword evidence="3 8" id="KW-1133">Transmembrane helix</keyword>
<evidence type="ECO:0000256" key="8">
    <source>
        <dbReference type="SAM" id="Phobius"/>
    </source>
</evidence>
<keyword evidence="2 8" id="KW-0812">Transmembrane</keyword>
<dbReference type="EMBL" id="JAIZAY010000006">
    <property type="protein sequence ID" value="KAJ8040087.1"/>
    <property type="molecule type" value="Genomic_DNA"/>
</dbReference>
<evidence type="ECO:0000256" key="6">
    <source>
        <dbReference type="ARBA" id="ARBA00023170"/>
    </source>
</evidence>
<dbReference type="OrthoDB" id="10037617at2759"/>
<dbReference type="PANTHER" id="PTHR45695:SF9">
    <property type="entry name" value="LEUCOKININ RECEPTOR"/>
    <property type="match status" value="1"/>
</dbReference>
<feature type="transmembrane region" description="Helical" evidence="8">
    <location>
        <begin position="63"/>
        <end position="83"/>
    </location>
</feature>
<dbReference type="Gene3D" id="1.20.1070.10">
    <property type="entry name" value="Rhodopsin 7-helix transmembrane proteins"/>
    <property type="match status" value="1"/>
</dbReference>
<evidence type="ECO:0000256" key="2">
    <source>
        <dbReference type="ARBA" id="ARBA00022692"/>
    </source>
</evidence>
<evidence type="ECO:0000256" key="4">
    <source>
        <dbReference type="ARBA" id="ARBA00023040"/>
    </source>
</evidence>
<comment type="subcellular location">
    <subcellularLocation>
        <location evidence="1">Membrane</location>
        <topology evidence="1">Multi-pass membrane protein</topology>
    </subcellularLocation>
</comment>
<reference evidence="10" key="1">
    <citation type="submission" date="2021-10" db="EMBL/GenBank/DDBJ databases">
        <title>Tropical sea cucumber genome reveals ecological adaptation and Cuvierian tubules defense mechanism.</title>
        <authorList>
            <person name="Chen T."/>
        </authorList>
    </citation>
    <scope>NUCLEOTIDE SEQUENCE</scope>
    <source>
        <strain evidence="10">Nanhai2018</strain>
        <tissue evidence="10">Muscle</tissue>
    </source>
</reference>
<keyword evidence="4" id="KW-0297">G-protein coupled receptor</keyword>
<dbReference type="GO" id="GO:0004930">
    <property type="term" value="F:G protein-coupled receptor activity"/>
    <property type="evidence" value="ECO:0007669"/>
    <property type="project" value="UniProtKB-KW"/>
</dbReference>
<evidence type="ECO:0000256" key="3">
    <source>
        <dbReference type="ARBA" id="ARBA00022989"/>
    </source>
</evidence>
<accession>A0A9Q1C831</accession>
<dbReference type="PANTHER" id="PTHR45695">
    <property type="entry name" value="LEUCOKININ RECEPTOR-RELATED"/>
    <property type="match status" value="1"/>
</dbReference>
<gene>
    <name evidence="10" type="ORF">HOLleu_14283</name>
</gene>
<evidence type="ECO:0000256" key="7">
    <source>
        <dbReference type="ARBA" id="ARBA00023224"/>
    </source>
</evidence>
<feature type="transmembrane region" description="Helical" evidence="8">
    <location>
        <begin position="103"/>
        <end position="121"/>
    </location>
</feature>
<organism evidence="10 11">
    <name type="scientific">Holothuria leucospilota</name>
    <name type="common">Black long sea cucumber</name>
    <name type="synonym">Mertensiothuria leucospilota</name>
    <dbReference type="NCBI Taxonomy" id="206669"/>
    <lineage>
        <taxon>Eukaryota</taxon>
        <taxon>Metazoa</taxon>
        <taxon>Echinodermata</taxon>
        <taxon>Eleutherozoa</taxon>
        <taxon>Echinozoa</taxon>
        <taxon>Holothuroidea</taxon>
        <taxon>Aspidochirotacea</taxon>
        <taxon>Aspidochirotida</taxon>
        <taxon>Holothuriidae</taxon>
        <taxon>Holothuria</taxon>
    </lineage>
</organism>
<dbReference type="InterPro" id="IPR000276">
    <property type="entry name" value="GPCR_Rhodpsn"/>
</dbReference>
<sequence>MEESLLYSSYDYINNGTHPFNLRQTIPLSTAYFIVFLTGVIGNSVVLFSIYKSRRLHTITCIFLANIALVDLMVSLFVIPVQLGQEFITHWPYGDVLCRTVSYLMMINPACSVFTLTLISLER</sequence>
<protein>
    <submittedName>
        <fullName evidence="10">Neuropeptide FF receptor 2</fullName>
    </submittedName>
</protein>
<name>A0A9Q1C831_HOLLE</name>
<keyword evidence="5 8" id="KW-0472">Membrane</keyword>
<keyword evidence="7" id="KW-0807">Transducer</keyword>
<proteinExistence type="predicted"/>
<dbReference type="Pfam" id="PF00001">
    <property type="entry name" value="7tm_1"/>
    <property type="match status" value="1"/>
</dbReference>